<organism evidence="1">
    <name type="scientific">viral metagenome</name>
    <dbReference type="NCBI Taxonomy" id="1070528"/>
    <lineage>
        <taxon>unclassified sequences</taxon>
        <taxon>metagenomes</taxon>
        <taxon>organismal metagenomes</taxon>
    </lineage>
</organism>
<sequence>MDTIKNDTIKNDTIKNDTIKNDTIKNDTIKNDTIKNDTIKNAIIQSAEREINNIMDEWCKSYSNSCSGGEMRENRGSDIESFVRNTINKIGELLHIHLIAKRGNDDKKTLTIPDTKINKKHQVDVHIYLNGEFSAVIECKSYLDSCYYVRACDDFKLFRKFDYKVKNYIFTLENSISKETKIFTDFITENICDDVFYLLEGKRSSTKPIYDIKYKKCINKKSLIRFIDFIYMLGNIDN</sequence>
<dbReference type="EMBL" id="MN739953">
    <property type="protein sequence ID" value="QHT79723.1"/>
    <property type="molecule type" value="Genomic_DNA"/>
</dbReference>
<dbReference type="AlphaFoldDB" id="A0A6C0HI83"/>
<reference evidence="1" key="1">
    <citation type="journal article" date="2020" name="Nature">
        <title>Giant virus diversity and host interactions through global metagenomics.</title>
        <authorList>
            <person name="Schulz F."/>
            <person name="Roux S."/>
            <person name="Paez-Espino D."/>
            <person name="Jungbluth S."/>
            <person name="Walsh D.A."/>
            <person name="Denef V.J."/>
            <person name="McMahon K.D."/>
            <person name="Konstantinidis K.T."/>
            <person name="Eloe-Fadrosh E.A."/>
            <person name="Kyrpides N.C."/>
            <person name="Woyke T."/>
        </authorList>
    </citation>
    <scope>NUCLEOTIDE SEQUENCE</scope>
    <source>
        <strain evidence="1">GVMAG-M-3300023184-101</strain>
    </source>
</reference>
<name>A0A6C0HI83_9ZZZZ</name>
<protein>
    <submittedName>
        <fullName evidence="1">Uncharacterized protein</fullName>
    </submittedName>
</protein>
<proteinExistence type="predicted"/>
<evidence type="ECO:0000313" key="1">
    <source>
        <dbReference type="EMBL" id="QHT79723.1"/>
    </source>
</evidence>
<accession>A0A6C0HI83</accession>